<dbReference type="Proteomes" id="UP000030671">
    <property type="component" value="Unassembled WGS sequence"/>
</dbReference>
<dbReference type="EMBL" id="KI925461">
    <property type="protein sequence ID" value="ETW78757.1"/>
    <property type="molecule type" value="Genomic_DNA"/>
</dbReference>
<dbReference type="RefSeq" id="XP_009549068.1">
    <property type="nucleotide sequence ID" value="XM_009550773.1"/>
</dbReference>
<sequence>MSDSKVIDLDTTHSEALHNVHIHIPSEPPKILPDCHLLIADPLNVNLPTQSSALILLKPTFSHVLYVFDSDGQWLNKCFLAFLSIKTDLNYVIWTILRAYKAESGQSGQF</sequence>
<organism evidence="1 2">
    <name type="scientific">Heterobasidion irregulare (strain TC 32-1)</name>
    <dbReference type="NCBI Taxonomy" id="747525"/>
    <lineage>
        <taxon>Eukaryota</taxon>
        <taxon>Fungi</taxon>
        <taxon>Dikarya</taxon>
        <taxon>Basidiomycota</taxon>
        <taxon>Agaricomycotina</taxon>
        <taxon>Agaricomycetes</taxon>
        <taxon>Russulales</taxon>
        <taxon>Bondarzewiaceae</taxon>
        <taxon>Heterobasidion</taxon>
        <taxon>Heterobasidion annosum species complex</taxon>
    </lineage>
</organism>
<name>W4JYW5_HETIT</name>
<reference evidence="1 2" key="1">
    <citation type="journal article" date="2012" name="New Phytol.">
        <title>Insight into trade-off between wood decay and parasitism from the genome of a fungal forest pathogen.</title>
        <authorList>
            <person name="Olson A."/>
            <person name="Aerts A."/>
            <person name="Asiegbu F."/>
            <person name="Belbahri L."/>
            <person name="Bouzid O."/>
            <person name="Broberg A."/>
            <person name="Canback B."/>
            <person name="Coutinho P.M."/>
            <person name="Cullen D."/>
            <person name="Dalman K."/>
            <person name="Deflorio G."/>
            <person name="van Diepen L.T."/>
            <person name="Dunand C."/>
            <person name="Duplessis S."/>
            <person name="Durling M."/>
            <person name="Gonthier P."/>
            <person name="Grimwood J."/>
            <person name="Fossdal C.G."/>
            <person name="Hansson D."/>
            <person name="Henrissat B."/>
            <person name="Hietala A."/>
            <person name="Himmelstrand K."/>
            <person name="Hoffmeister D."/>
            <person name="Hogberg N."/>
            <person name="James T.Y."/>
            <person name="Karlsson M."/>
            <person name="Kohler A."/>
            <person name="Kues U."/>
            <person name="Lee Y.H."/>
            <person name="Lin Y.C."/>
            <person name="Lind M."/>
            <person name="Lindquist E."/>
            <person name="Lombard V."/>
            <person name="Lucas S."/>
            <person name="Lunden K."/>
            <person name="Morin E."/>
            <person name="Murat C."/>
            <person name="Park J."/>
            <person name="Raffaello T."/>
            <person name="Rouze P."/>
            <person name="Salamov A."/>
            <person name="Schmutz J."/>
            <person name="Solheim H."/>
            <person name="Stahlberg J."/>
            <person name="Velez H."/>
            <person name="de Vries R.P."/>
            <person name="Wiebenga A."/>
            <person name="Woodward S."/>
            <person name="Yakovlev I."/>
            <person name="Garbelotto M."/>
            <person name="Martin F."/>
            <person name="Grigoriev I.V."/>
            <person name="Stenlid J."/>
        </authorList>
    </citation>
    <scope>NUCLEOTIDE SEQUENCE [LARGE SCALE GENOMIC DNA]</scope>
    <source>
        <strain evidence="1 2">TC 32-1</strain>
    </source>
</reference>
<dbReference type="GeneID" id="20665968"/>
<dbReference type="InParanoid" id="W4JYW5"/>
<evidence type="ECO:0000313" key="1">
    <source>
        <dbReference type="EMBL" id="ETW78757.1"/>
    </source>
</evidence>
<evidence type="ECO:0000313" key="2">
    <source>
        <dbReference type="Proteomes" id="UP000030671"/>
    </source>
</evidence>
<dbReference type="AlphaFoldDB" id="W4JYW5"/>
<protein>
    <submittedName>
        <fullName evidence="1">Uncharacterized protein</fullName>
    </submittedName>
</protein>
<dbReference type="HOGENOM" id="CLU_2236942_0_0_1"/>
<dbReference type="KEGG" id="hir:HETIRDRAFT_104119"/>
<keyword evidence="2" id="KW-1185">Reference proteome</keyword>
<accession>W4JYW5</accession>
<proteinExistence type="predicted"/>
<gene>
    <name evidence="1" type="ORF">HETIRDRAFT_104119</name>
</gene>